<evidence type="ECO:0000313" key="1">
    <source>
        <dbReference type="EMBL" id="MEJ8823875.1"/>
    </source>
</evidence>
<dbReference type="Proteomes" id="UP001363010">
    <property type="component" value="Unassembled WGS sequence"/>
</dbReference>
<protein>
    <submittedName>
        <fullName evidence="1">Uncharacterized protein</fullName>
    </submittedName>
</protein>
<name>A0ABU8W1T7_9BURK</name>
<evidence type="ECO:0000313" key="2">
    <source>
        <dbReference type="Proteomes" id="UP001363010"/>
    </source>
</evidence>
<gene>
    <name evidence="1" type="ORF">WKW80_17890</name>
</gene>
<sequence>MNEWMEASIESVTPGPAMSYAPFASTALGAVRARLPGVWLKATMMPPGIAMSAV</sequence>
<dbReference type="EMBL" id="JBBKZV010000010">
    <property type="protein sequence ID" value="MEJ8823875.1"/>
    <property type="molecule type" value="Genomic_DNA"/>
</dbReference>
<proteinExistence type="predicted"/>
<accession>A0ABU8W1T7</accession>
<dbReference type="RefSeq" id="WP_340364910.1">
    <property type="nucleotide sequence ID" value="NZ_JBBKZV010000010.1"/>
</dbReference>
<reference evidence="1 2" key="1">
    <citation type="submission" date="2024-03" db="EMBL/GenBank/DDBJ databases">
        <title>Novel species of the genus Variovorax.</title>
        <authorList>
            <person name="Liu Q."/>
            <person name="Xin Y.-H."/>
        </authorList>
    </citation>
    <scope>NUCLEOTIDE SEQUENCE [LARGE SCALE GENOMIC DNA]</scope>
    <source>
        <strain evidence="1 2">KACC 18501</strain>
    </source>
</reference>
<comment type="caution">
    <text evidence="1">The sequence shown here is derived from an EMBL/GenBank/DDBJ whole genome shotgun (WGS) entry which is preliminary data.</text>
</comment>
<keyword evidence="2" id="KW-1185">Reference proteome</keyword>
<organism evidence="1 2">
    <name type="scientific">Variovorax humicola</name>
    <dbReference type="NCBI Taxonomy" id="1769758"/>
    <lineage>
        <taxon>Bacteria</taxon>
        <taxon>Pseudomonadati</taxon>
        <taxon>Pseudomonadota</taxon>
        <taxon>Betaproteobacteria</taxon>
        <taxon>Burkholderiales</taxon>
        <taxon>Comamonadaceae</taxon>
        <taxon>Variovorax</taxon>
    </lineage>
</organism>